<reference evidence="1" key="1">
    <citation type="journal article" date="2019" name="Sci. Rep.">
        <title>Draft genome of Tanacetum cinerariifolium, the natural source of mosquito coil.</title>
        <authorList>
            <person name="Yamashiro T."/>
            <person name="Shiraishi A."/>
            <person name="Satake H."/>
            <person name="Nakayama K."/>
        </authorList>
    </citation>
    <scope>NUCLEOTIDE SEQUENCE</scope>
</reference>
<sequence length="221" mass="24779">LSIDRCTNHNMLLVTQIDAFYNGLTLSHRDTINVAAGGTFMHKTPEECYELIENKTAHHNHWDTSTIRDETSRNISSTSTSESPEIYGGPHYFTEYPAVGGYTQETAYATTGNYNSGEKLSLPELTSTQMILEIVDRSTTRLAGIAEDVFVKVGKFHFPTDFVVVDYVVDPRVPLILGRHFLRTGRALIDVYGEEVTLRVDHEAITFKVGQTSKYSYSDAE</sequence>
<dbReference type="GO" id="GO:0003964">
    <property type="term" value="F:RNA-directed DNA polymerase activity"/>
    <property type="evidence" value="ECO:0007669"/>
    <property type="project" value="UniProtKB-KW"/>
</dbReference>
<name>A0A699KDL3_TANCI</name>
<feature type="non-terminal residue" evidence="1">
    <location>
        <position position="1"/>
    </location>
</feature>
<protein>
    <submittedName>
        <fullName evidence="1">Reverse transcriptase domain-containing protein</fullName>
    </submittedName>
</protein>
<dbReference type="PANTHER" id="PTHR33067">
    <property type="entry name" value="RNA-DIRECTED DNA POLYMERASE-RELATED"/>
    <property type="match status" value="1"/>
</dbReference>
<dbReference type="PANTHER" id="PTHR33067:SF9">
    <property type="entry name" value="RNA-DIRECTED DNA POLYMERASE"/>
    <property type="match status" value="1"/>
</dbReference>
<keyword evidence="1" id="KW-0548">Nucleotidyltransferase</keyword>
<gene>
    <name evidence="1" type="ORF">Tci_660538</name>
</gene>
<keyword evidence="1" id="KW-0808">Transferase</keyword>
<dbReference type="EMBL" id="BKCJ010507341">
    <property type="protein sequence ID" value="GFA88566.1"/>
    <property type="molecule type" value="Genomic_DNA"/>
</dbReference>
<keyword evidence="1" id="KW-0695">RNA-directed DNA polymerase</keyword>
<dbReference type="Gene3D" id="2.40.70.10">
    <property type="entry name" value="Acid Proteases"/>
    <property type="match status" value="1"/>
</dbReference>
<accession>A0A699KDL3</accession>
<organism evidence="1">
    <name type="scientific">Tanacetum cinerariifolium</name>
    <name type="common">Dalmatian daisy</name>
    <name type="synonym">Chrysanthemum cinerariifolium</name>
    <dbReference type="NCBI Taxonomy" id="118510"/>
    <lineage>
        <taxon>Eukaryota</taxon>
        <taxon>Viridiplantae</taxon>
        <taxon>Streptophyta</taxon>
        <taxon>Embryophyta</taxon>
        <taxon>Tracheophyta</taxon>
        <taxon>Spermatophyta</taxon>
        <taxon>Magnoliopsida</taxon>
        <taxon>eudicotyledons</taxon>
        <taxon>Gunneridae</taxon>
        <taxon>Pentapetalae</taxon>
        <taxon>asterids</taxon>
        <taxon>campanulids</taxon>
        <taxon>Asterales</taxon>
        <taxon>Asteraceae</taxon>
        <taxon>Asteroideae</taxon>
        <taxon>Anthemideae</taxon>
        <taxon>Anthemidinae</taxon>
        <taxon>Tanacetum</taxon>
    </lineage>
</organism>
<proteinExistence type="predicted"/>
<dbReference type="AlphaFoldDB" id="A0A699KDL3"/>
<dbReference type="InterPro" id="IPR021109">
    <property type="entry name" value="Peptidase_aspartic_dom_sf"/>
</dbReference>
<comment type="caution">
    <text evidence="1">The sequence shown here is derived from an EMBL/GenBank/DDBJ whole genome shotgun (WGS) entry which is preliminary data.</text>
</comment>
<evidence type="ECO:0000313" key="1">
    <source>
        <dbReference type="EMBL" id="GFA88566.1"/>
    </source>
</evidence>